<feature type="domain" description="Transglycosylase SLT" evidence="2">
    <location>
        <begin position="200"/>
        <end position="252"/>
    </location>
</feature>
<gene>
    <name evidence="3" type="ORF">R1CP_11300</name>
</gene>
<dbReference type="PANTHER" id="PTHR30163:SF8">
    <property type="entry name" value="LYTIC MUREIN TRANSGLYCOSYLASE"/>
    <property type="match status" value="1"/>
</dbReference>
<organism evidence="3 4">
    <name type="scientific">Rhodococcus opacus</name>
    <name type="common">Nocardia opaca</name>
    <dbReference type="NCBI Taxonomy" id="37919"/>
    <lineage>
        <taxon>Bacteria</taxon>
        <taxon>Bacillati</taxon>
        <taxon>Actinomycetota</taxon>
        <taxon>Actinomycetes</taxon>
        <taxon>Mycobacteriales</taxon>
        <taxon>Nocardiaceae</taxon>
        <taxon>Rhodococcus</taxon>
    </lineage>
</organism>
<accession>A0A1B1K2Y0</accession>
<proteinExistence type="predicted"/>
<keyword evidence="1" id="KW-0732">Signal</keyword>
<evidence type="ECO:0000313" key="3">
    <source>
        <dbReference type="EMBL" id="ANS26973.1"/>
    </source>
</evidence>
<dbReference type="PANTHER" id="PTHR30163">
    <property type="entry name" value="MEMBRANE-BOUND LYTIC MUREIN TRANSGLYCOSYLASE B"/>
    <property type="match status" value="1"/>
</dbReference>
<dbReference type="Proteomes" id="UP000186108">
    <property type="component" value="Chromosome"/>
</dbReference>
<dbReference type="SUPFAM" id="SSF53955">
    <property type="entry name" value="Lysozyme-like"/>
    <property type="match status" value="1"/>
</dbReference>
<dbReference type="PATRIC" id="fig|37919.13.peg.2322"/>
<sequence length="292" mass="29703">MGRHNKKTDSHIRRNSVIALTGLVPIGLITAANTAGAAPKVPFLSTSSSSEVADVAQEATDTAPEAAEAVTPVAETAAEAAPAADAAPAAPALAPVQATPPLPASIAQGALGIPAISVSAYQNAERILAVEQPGCGMYWTLIAGIGRVESTHAYDGKADDKGNMLKPVLGPVLDGTLGGNAVIRDTDGGTLDGDANYDRAVGPTQFLPETWNRYAGDGNGDGVADPQNLFDSALTTGKYLCDGGLNVKDPIQAAKAVHRYNNSAAYVANVLAWSAGYSSGIIPAAADLPRIH</sequence>
<evidence type="ECO:0000259" key="2">
    <source>
        <dbReference type="Pfam" id="PF13406"/>
    </source>
</evidence>
<protein>
    <recommendedName>
        <fullName evidence="2">Transglycosylase SLT domain-containing protein</fullName>
    </recommendedName>
</protein>
<name>A0A1B1K2Y0_RHOOP</name>
<dbReference type="AlphaFoldDB" id="A0A1B1K2Y0"/>
<dbReference type="InterPro" id="IPR023346">
    <property type="entry name" value="Lysozyme-like_dom_sf"/>
</dbReference>
<dbReference type="InterPro" id="IPR043426">
    <property type="entry name" value="MltB-like"/>
</dbReference>
<dbReference type="GO" id="GO:0008933">
    <property type="term" value="F:peptidoglycan lytic transglycosylase activity"/>
    <property type="evidence" value="ECO:0007669"/>
    <property type="project" value="TreeGrafter"/>
</dbReference>
<dbReference type="Pfam" id="PF13406">
    <property type="entry name" value="SLT_2"/>
    <property type="match status" value="1"/>
</dbReference>
<dbReference type="EMBL" id="CP009111">
    <property type="protein sequence ID" value="ANS26973.1"/>
    <property type="molecule type" value="Genomic_DNA"/>
</dbReference>
<feature type="signal peptide" evidence="1">
    <location>
        <begin position="1"/>
        <end position="37"/>
    </location>
</feature>
<reference evidence="3 4" key="1">
    <citation type="submission" date="2014-07" db="EMBL/GenBank/DDBJ databases">
        <authorList>
            <person name="Zhang J.E."/>
            <person name="Yang H."/>
            <person name="Guo J."/>
            <person name="Deng Z."/>
            <person name="Luo H."/>
            <person name="Luo M."/>
            <person name="Zhao B."/>
        </authorList>
    </citation>
    <scope>NUCLEOTIDE SEQUENCE [LARGE SCALE GENOMIC DNA]</scope>
    <source>
        <strain evidence="3 4">1CP</strain>
    </source>
</reference>
<dbReference type="CDD" id="cd13399">
    <property type="entry name" value="Slt35-like"/>
    <property type="match status" value="1"/>
</dbReference>
<dbReference type="Gene3D" id="1.10.530.10">
    <property type="match status" value="1"/>
</dbReference>
<evidence type="ECO:0000256" key="1">
    <source>
        <dbReference type="SAM" id="SignalP"/>
    </source>
</evidence>
<evidence type="ECO:0000313" key="4">
    <source>
        <dbReference type="Proteomes" id="UP000186108"/>
    </source>
</evidence>
<dbReference type="RefSeq" id="WP_065490200.1">
    <property type="nucleotide sequence ID" value="NZ_CP009111.1"/>
</dbReference>
<dbReference type="InterPro" id="IPR031304">
    <property type="entry name" value="SLT_2"/>
</dbReference>
<dbReference type="GO" id="GO:0009253">
    <property type="term" value="P:peptidoglycan catabolic process"/>
    <property type="evidence" value="ECO:0007669"/>
    <property type="project" value="TreeGrafter"/>
</dbReference>
<feature type="chain" id="PRO_5008525249" description="Transglycosylase SLT domain-containing protein" evidence="1">
    <location>
        <begin position="38"/>
        <end position="292"/>
    </location>
</feature>